<evidence type="ECO:0000313" key="1">
    <source>
        <dbReference type="EMBL" id="JAD22782.1"/>
    </source>
</evidence>
<reference evidence="1" key="2">
    <citation type="journal article" date="2015" name="Data Brief">
        <title>Shoot transcriptome of the giant reed, Arundo donax.</title>
        <authorList>
            <person name="Barrero R.A."/>
            <person name="Guerrero F.D."/>
            <person name="Moolhuijzen P."/>
            <person name="Goolsby J.A."/>
            <person name="Tidwell J."/>
            <person name="Bellgard S.E."/>
            <person name="Bellgard M.I."/>
        </authorList>
    </citation>
    <scope>NUCLEOTIDE SEQUENCE</scope>
    <source>
        <tissue evidence="1">Shoot tissue taken approximately 20 cm above the soil surface</tissue>
    </source>
</reference>
<sequence>MHAYESRVSSLDLGKEACYELYVSGRKATKSVQKLGELGALIKQCVRIG</sequence>
<dbReference type="AlphaFoldDB" id="A0A0A8YJM4"/>
<dbReference type="EMBL" id="GBRH01275113">
    <property type="protein sequence ID" value="JAD22782.1"/>
    <property type="molecule type" value="Transcribed_RNA"/>
</dbReference>
<name>A0A0A8YJM4_ARUDO</name>
<organism evidence="1">
    <name type="scientific">Arundo donax</name>
    <name type="common">Giant reed</name>
    <name type="synonym">Donax arundinaceus</name>
    <dbReference type="NCBI Taxonomy" id="35708"/>
    <lineage>
        <taxon>Eukaryota</taxon>
        <taxon>Viridiplantae</taxon>
        <taxon>Streptophyta</taxon>
        <taxon>Embryophyta</taxon>
        <taxon>Tracheophyta</taxon>
        <taxon>Spermatophyta</taxon>
        <taxon>Magnoliopsida</taxon>
        <taxon>Liliopsida</taxon>
        <taxon>Poales</taxon>
        <taxon>Poaceae</taxon>
        <taxon>PACMAD clade</taxon>
        <taxon>Arundinoideae</taxon>
        <taxon>Arundineae</taxon>
        <taxon>Arundo</taxon>
    </lineage>
</organism>
<reference evidence="1" key="1">
    <citation type="submission" date="2014-09" db="EMBL/GenBank/DDBJ databases">
        <authorList>
            <person name="Magalhaes I.L.F."/>
            <person name="Oliveira U."/>
            <person name="Santos F.R."/>
            <person name="Vidigal T.H.D.A."/>
            <person name="Brescovit A.D."/>
            <person name="Santos A.J."/>
        </authorList>
    </citation>
    <scope>NUCLEOTIDE SEQUENCE</scope>
    <source>
        <tissue evidence="1">Shoot tissue taken approximately 20 cm above the soil surface</tissue>
    </source>
</reference>
<protein>
    <submittedName>
        <fullName evidence="1">Uncharacterized protein</fullName>
    </submittedName>
</protein>
<accession>A0A0A8YJM4</accession>
<proteinExistence type="predicted"/>